<feature type="transmembrane region" description="Helical" evidence="9">
    <location>
        <begin position="16"/>
        <end position="35"/>
    </location>
</feature>
<feature type="transmembrane region" description="Helical" evidence="9">
    <location>
        <begin position="118"/>
        <end position="138"/>
    </location>
</feature>
<evidence type="ECO:0000256" key="8">
    <source>
        <dbReference type="ARBA" id="ARBA00023012"/>
    </source>
</evidence>
<keyword evidence="3" id="KW-0597">Phosphoprotein</keyword>
<proteinExistence type="predicted"/>
<dbReference type="GO" id="GO:0000155">
    <property type="term" value="F:phosphorelay sensor kinase activity"/>
    <property type="evidence" value="ECO:0007669"/>
    <property type="project" value="InterPro"/>
</dbReference>
<protein>
    <recommendedName>
        <fullName evidence="2">histidine kinase</fullName>
        <ecNumber evidence="2">2.7.13.3</ecNumber>
    </recommendedName>
</protein>
<keyword evidence="8" id="KW-0902">Two-component regulatory system</keyword>
<keyword evidence="4" id="KW-0808">Transferase</keyword>
<dbReference type="InterPro" id="IPR036890">
    <property type="entry name" value="HATPase_C_sf"/>
</dbReference>
<evidence type="ECO:0000256" key="6">
    <source>
        <dbReference type="ARBA" id="ARBA00022777"/>
    </source>
</evidence>
<name>A0A250IP08_9BACT</name>
<evidence type="ECO:0000256" key="1">
    <source>
        <dbReference type="ARBA" id="ARBA00000085"/>
    </source>
</evidence>
<accession>A0A250IP08</accession>
<dbReference type="SUPFAM" id="SSF47384">
    <property type="entry name" value="Homodimeric domain of signal transducing histidine kinase"/>
    <property type="match status" value="1"/>
</dbReference>
<dbReference type="OrthoDB" id="9805967at2"/>
<evidence type="ECO:0000256" key="7">
    <source>
        <dbReference type="ARBA" id="ARBA00022840"/>
    </source>
</evidence>
<evidence type="ECO:0000256" key="3">
    <source>
        <dbReference type="ARBA" id="ARBA00022553"/>
    </source>
</evidence>
<dbReference type="PRINTS" id="PR00344">
    <property type="entry name" value="BCTRLSENSOR"/>
</dbReference>
<dbReference type="EC" id="2.7.13.3" evidence="2"/>
<dbReference type="InterPro" id="IPR003594">
    <property type="entry name" value="HATPase_dom"/>
</dbReference>
<dbReference type="Gene3D" id="3.30.565.10">
    <property type="entry name" value="Histidine kinase-like ATPase, C-terminal domain"/>
    <property type="match status" value="1"/>
</dbReference>
<dbReference type="Proteomes" id="UP000217289">
    <property type="component" value="Chromosome"/>
</dbReference>
<dbReference type="EMBL" id="CP022163">
    <property type="protein sequence ID" value="ATB32911.1"/>
    <property type="molecule type" value="Genomic_DNA"/>
</dbReference>
<keyword evidence="9" id="KW-0472">Membrane</keyword>
<keyword evidence="7" id="KW-0067">ATP-binding</keyword>
<dbReference type="KEGG" id="mbd:MEBOL_006400"/>
<keyword evidence="6 11" id="KW-0418">Kinase</keyword>
<feature type="transmembrane region" description="Helical" evidence="9">
    <location>
        <begin position="47"/>
        <end position="65"/>
    </location>
</feature>
<dbReference type="SUPFAM" id="SSF55874">
    <property type="entry name" value="ATPase domain of HSP90 chaperone/DNA topoisomerase II/histidine kinase"/>
    <property type="match status" value="1"/>
</dbReference>
<gene>
    <name evidence="11" type="ORF">MEBOL_006400</name>
</gene>
<evidence type="ECO:0000256" key="2">
    <source>
        <dbReference type="ARBA" id="ARBA00012438"/>
    </source>
</evidence>
<evidence type="ECO:0000313" key="11">
    <source>
        <dbReference type="EMBL" id="ATB32911.1"/>
    </source>
</evidence>
<feature type="domain" description="Histidine kinase" evidence="10">
    <location>
        <begin position="210"/>
        <end position="427"/>
    </location>
</feature>
<feature type="transmembrane region" description="Helical" evidence="9">
    <location>
        <begin position="77"/>
        <end position="106"/>
    </location>
</feature>
<dbReference type="InterPro" id="IPR003661">
    <property type="entry name" value="HisK_dim/P_dom"/>
</dbReference>
<keyword evidence="5" id="KW-0547">Nucleotide-binding</keyword>
<sequence length="430" mass="47368">MDWSVSATGGLWSDRTAKVLAFLIVGFFVGDVLLLGRFNPWTLGFRVLWALSILSYSFVSARNWAAWERRLRDSHVVVASVSVLGLVTATGGIHSPYFVLVTALPLACCLMYRRGRRAAMLSGATVAVGVFVMTWWMEHHLHKAMLYTSITLAITIFSIHLANQVRLTQGVEQQARLERARRESLEALAVSEHRRAQAEKLAALGRLASDVAHEINNPLAYVGSNVDFVRDALETPGTASQEELTEVLLQTREGLRHIRQIVADLRGFARMDIHEPTECTLTGVVADALKLASLRLKHVARLRVDVPENLPELFVVRQRLVQVVLNLLINAGDALEERGTRDGEIHVRGLAEKGRVLLLIEDNGPGFAPDVLPRIFEAFFTTKGPDKGTGLGLSLSRELVTQFGGELSASNRPEGGARLRLELPAHHAPP</sequence>
<keyword evidence="9" id="KW-1133">Transmembrane helix</keyword>
<dbReference type="CDD" id="cd00082">
    <property type="entry name" value="HisKA"/>
    <property type="match status" value="1"/>
</dbReference>
<dbReference type="Gene3D" id="1.10.287.130">
    <property type="match status" value="1"/>
</dbReference>
<organism evidence="11 12">
    <name type="scientific">Melittangium boletus DSM 14713</name>
    <dbReference type="NCBI Taxonomy" id="1294270"/>
    <lineage>
        <taxon>Bacteria</taxon>
        <taxon>Pseudomonadati</taxon>
        <taxon>Myxococcota</taxon>
        <taxon>Myxococcia</taxon>
        <taxon>Myxococcales</taxon>
        <taxon>Cystobacterineae</taxon>
        <taxon>Archangiaceae</taxon>
        <taxon>Melittangium</taxon>
    </lineage>
</organism>
<dbReference type="SMART" id="SM00387">
    <property type="entry name" value="HATPase_c"/>
    <property type="match status" value="1"/>
</dbReference>
<comment type="catalytic activity">
    <reaction evidence="1">
        <text>ATP + protein L-histidine = ADP + protein N-phospho-L-histidine.</text>
        <dbReference type="EC" id="2.7.13.3"/>
    </reaction>
</comment>
<dbReference type="PANTHER" id="PTHR43065">
    <property type="entry name" value="SENSOR HISTIDINE KINASE"/>
    <property type="match status" value="1"/>
</dbReference>
<dbReference type="InterPro" id="IPR004358">
    <property type="entry name" value="Sig_transdc_His_kin-like_C"/>
</dbReference>
<evidence type="ECO:0000256" key="5">
    <source>
        <dbReference type="ARBA" id="ARBA00022741"/>
    </source>
</evidence>
<dbReference type="AlphaFoldDB" id="A0A250IP08"/>
<keyword evidence="9" id="KW-0812">Transmembrane</keyword>
<evidence type="ECO:0000256" key="9">
    <source>
        <dbReference type="SAM" id="Phobius"/>
    </source>
</evidence>
<dbReference type="GO" id="GO:0005524">
    <property type="term" value="F:ATP binding"/>
    <property type="evidence" value="ECO:0007669"/>
    <property type="project" value="UniProtKB-KW"/>
</dbReference>
<keyword evidence="12" id="KW-1185">Reference proteome</keyword>
<evidence type="ECO:0000259" key="10">
    <source>
        <dbReference type="PROSITE" id="PS50109"/>
    </source>
</evidence>
<reference evidence="11 12" key="1">
    <citation type="submission" date="2017-06" db="EMBL/GenBank/DDBJ databases">
        <authorList>
            <person name="Kim H.J."/>
            <person name="Triplett B.A."/>
        </authorList>
    </citation>
    <scope>NUCLEOTIDE SEQUENCE [LARGE SCALE GENOMIC DNA]</scope>
    <source>
        <strain evidence="11 12">DSM 14713</strain>
    </source>
</reference>
<dbReference type="PROSITE" id="PS50109">
    <property type="entry name" value="HIS_KIN"/>
    <property type="match status" value="1"/>
</dbReference>
<dbReference type="InterPro" id="IPR036097">
    <property type="entry name" value="HisK_dim/P_sf"/>
</dbReference>
<dbReference type="PANTHER" id="PTHR43065:SF46">
    <property type="entry name" value="C4-DICARBOXYLATE TRANSPORT SENSOR PROTEIN DCTB"/>
    <property type="match status" value="1"/>
</dbReference>
<evidence type="ECO:0000256" key="4">
    <source>
        <dbReference type="ARBA" id="ARBA00022679"/>
    </source>
</evidence>
<dbReference type="Pfam" id="PF02518">
    <property type="entry name" value="HATPase_c"/>
    <property type="match status" value="1"/>
</dbReference>
<dbReference type="InterPro" id="IPR005467">
    <property type="entry name" value="His_kinase_dom"/>
</dbReference>
<dbReference type="Pfam" id="PF00512">
    <property type="entry name" value="HisKA"/>
    <property type="match status" value="1"/>
</dbReference>
<evidence type="ECO:0000313" key="12">
    <source>
        <dbReference type="Proteomes" id="UP000217289"/>
    </source>
</evidence>
<dbReference type="SMART" id="SM00388">
    <property type="entry name" value="HisKA"/>
    <property type="match status" value="1"/>
</dbReference>